<accession>E9SF82</accession>
<evidence type="ECO:0000313" key="9">
    <source>
        <dbReference type="EMBL" id="EGC02063.1"/>
    </source>
</evidence>
<evidence type="ECO:0000256" key="6">
    <source>
        <dbReference type="ARBA" id="ARBA00023136"/>
    </source>
</evidence>
<comment type="caution">
    <text evidence="9">The sequence shown here is derived from an EMBL/GenBank/DDBJ whole genome shotgun (WGS) entry which is preliminary data.</text>
</comment>
<gene>
    <name evidence="9" type="ORF">CUS_5294</name>
</gene>
<dbReference type="AlphaFoldDB" id="E9SF82"/>
<dbReference type="eggNOG" id="COG2323">
    <property type="taxonomic scope" value="Bacteria"/>
</dbReference>
<evidence type="ECO:0000256" key="3">
    <source>
        <dbReference type="ARBA" id="ARBA00022475"/>
    </source>
</evidence>
<keyword evidence="6 7" id="KW-0472">Membrane</keyword>
<feature type="transmembrane region" description="Helical" evidence="7">
    <location>
        <begin position="56"/>
        <end position="78"/>
    </location>
</feature>
<evidence type="ECO:0000256" key="4">
    <source>
        <dbReference type="ARBA" id="ARBA00022692"/>
    </source>
</evidence>
<dbReference type="Gene3D" id="3.30.240.20">
    <property type="entry name" value="bsu07140 like domains"/>
    <property type="match status" value="2"/>
</dbReference>
<dbReference type="Proteomes" id="UP000004259">
    <property type="component" value="Unassembled WGS sequence"/>
</dbReference>
<dbReference type="Pfam" id="PF04239">
    <property type="entry name" value="DUF421"/>
    <property type="match status" value="1"/>
</dbReference>
<dbReference type="GO" id="GO:0005886">
    <property type="term" value="C:plasma membrane"/>
    <property type="evidence" value="ECO:0007669"/>
    <property type="project" value="UniProtKB-SubCell"/>
</dbReference>
<organism evidence="9 10">
    <name type="scientific">Ruminococcus albus 8</name>
    <dbReference type="NCBI Taxonomy" id="246199"/>
    <lineage>
        <taxon>Bacteria</taxon>
        <taxon>Bacillati</taxon>
        <taxon>Bacillota</taxon>
        <taxon>Clostridia</taxon>
        <taxon>Eubacteriales</taxon>
        <taxon>Oscillospiraceae</taxon>
        <taxon>Ruminococcus</taxon>
    </lineage>
</organism>
<keyword evidence="5 7" id="KW-1133">Transmembrane helix</keyword>
<comment type="subcellular location">
    <subcellularLocation>
        <location evidence="1">Cell membrane</location>
        <topology evidence="1">Multi-pass membrane protein</topology>
    </subcellularLocation>
</comment>
<comment type="similarity">
    <text evidence="2">Belongs to the UPF0702 family.</text>
</comment>
<sequence>MIIVMIRALVLYCAVIAAVRLMGKRQIGELQPAELVVTILLSNIATLPVEDISIPMTMGLVPIFTLVSIDVIVSCLSLRFRGVRRAVSGSAKLIISNGEVDRRAMRELRFTTDDLMAALRSQQVFDIKDVQFAVAETTGTISVCPKKSAQPPTAADLGLSPEESDPPVMVISDGKVSAAALRYLGLDEKWLTKIVKAQGCQVSDVFIMTAADASDYTVIKRGDMK</sequence>
<keyword evidence="4 7" id="KW-0812">Transmembrane</keyword>
<evidence type="ECO:0000256" key="2">
    <source>
        <dbReference type="ARBA" id="ARBA00006448"/>
    </source>
</evidence>
<dbReference type="PANTHER" id="PTHR34582">
    <property type="entry name" value="UPF0702 TRANSMEMBRANE PROTEIN YCAP"/>
    <property type="match status" value="1"/>
</dbReference>
<evidence type="ECO:0000259" key="8">
    <source>
        <dbReference type="Pfam" id="PF04239"/>
    </source>
</evidence>
<keyword evidence="3" id="KW-1003">Cell membrane</keyword>
<dbReference type="OrthoDB" id="1682423at2"/>
<proteinExistence type="inferred from homology"/>
<dbReference type="EMBL" id="ADKM02000112">
    <property type="protein sequence ID" value="EGC02063.1"/>
    <property type="molecule type" value="Genomic_DNA"/>
</dbReference>
<evidence type="ECO:0000256" key="7">
    <source>
        <dbReference type="SAM" id="Phobius"/>
    </source>
</evidence>
<evidence type="ECO:0000313" key="10">
    <source>
        <dbReference type="Proteomes" id="UP000004259"/>
    </source>
</evidence>
<dbReference type="RefSeq" id="WP_002851597.1">
    <property type="nucleotide sequence ID" value="NZ_ADKM02000112.1"/>
</dbReference>
<evidence type="ECO:0000256" key="5">
    <source>
        <dbReference type="ARBA" id="ARBA00022989"/>
    </source>
</evidence>
<dbReference type="PANTHER" id="PTHR34582:SF6">
    <property type="entry name" value="UPF0702 TRANSMEMBRANE PROTEIN YCAP"/>
    <property type="match status" value="1"/>
</dbReference>
<evidence type="ECO:0000256" key="1">
    <source>
        <dbReference type="ARBA" id="ARBA00004651"/>
    </source>
</evidence>
<dbReference type="STRING" id="246199.CUS_5294"/>
<name>E9SF82_RUMAL</name>
<dbReference type="InterPro" id="IPR007353">
    <property type="entry name" value="DUF421"/>
</dbReference>
<reference evidence="9 10" key="1">
    <citation type="submission" date="2011-02" db="EMBL/GenBank/DDBJ databases">
        <authorList>
            <person name="Nelson K.E."/>
            <person name="Sutton G."/>
            <person name="Torralba M."/>
            <person name="Durkin S."/>
            <person name="Harkins D."/>
            <person name="Montgomery R."/>
            <person name="Ziemer C."/>
            <person name="Klaassens E."/>
            <person name="Ocuiv P."/>
            <person name="Morrison M."/>
        </authorList>
    </citation>
    <scope>NUCLEOTIDE SEQUENCE [LARGE SCALE GENOMIC DNA]</scope>
    <source>
        <strain evidence="9 10">8</strain>
    </source>
</reference>
<feature type="domain" description="YetF C-terminal" evidence="8">
    <location>
        <begin position="79"/>
        <end position="209"/>
    </location>
</feature>
<protein>
    <recommendedName>
        <fullName evidence="8">YetF C-terminal domain-containing protein</fullName>
    </recommendedName>
</protein>
<keyword evidence="10" id="KW-1185">Reference proteome</keyword>
<dbReference type="InterPro" id="IPR023090">
    <property type="entry name" value="UPF0702_alpha/beta_dom_sf"/>
</dbReference>